<name>A0A6A3BRK0_HIBSY</name>
<protein>
    <recommendedName>
        <fullName evidence="1">Reverse transcriptase Ty1/copia-type domain-containing protein</fullName>
    </recommendedName>
</protein>
<reference evidence="2" key="1">
    <citation type="submission" date="2019-09" db="EMBL/GenBank/DDBJ databases">
        <title>Draft genome information of white flower Hibiscus syriacus.</title>
        <authorList>
            <person name="Kim Y.-M."/>
        </authorList>
    </citation>
    <scope>NUCLEOTIDE SEQUENCE [LARGE SCALE GENOMIC DNA]</scope>
    <source>
        <strain evidence="2">YM2019G1</strain>
    </source>
</reference>
<organism evidence="2 3">
    <name type="scientific">Hibiscus syriacus</name>
    <name type="common">Rose of Sharon</name>
    <dbReference type="NCBI Taxonomy" id="106335"/>
    <lineage>
        <taxon>Eukaryota</taxon>
        <taxon>Viridiplantae</taxon>
        <taxon>Streptophyta</taxon>
        <taxon>Embryophyta</taxon>
        <taxon>Tracheophyta</taxon>
        <taxon>Spermatophyta</taxon>
        <taxon>Magnoliopsida</taxon>
        <taxon>eudicotyledons</taxon>
        <taxon>Gunneridae</taxon>
        <taxon>Pentapetalae</taxon>
        <taxon>rosids</taxon>
        <taxon>malvids</taxon>
        <taxon>Malvales</taxon>
        <taxon>Malvaceae</taxon>
        <taxon>Malvoideae</taxon>
        <taxon>Hibiscus</taxon>
    </lineage>
</organism>
<accession>A0A6A3BRK0</accession>
<dbReference type="Pfam" id="PF14223">
    <property type="entry name" value="Retrotran_gag_2"/>
    <property type="match status" value="1"/>
</dbReference>
<dbReference type="Pfam" id="PF07727">
    <property type="entry name" value="RVT_2"/>
    <property type="match status" value="1"/>
</dbReference>
<evidence type="ECO:0000313" key="3">
    <source>
        <dbReference type="Proteomes" id="UP000436088"/>
    </source>
</evidence>
<proteinExistence type="predicted"/>
<dbReference type="EMBL" id="VEPZ02000784">
    <property type="protein sequence ID" value="KAE8719550.1"/>
    <property type="molecule type" value="Genomic_DNA"/>
</dbReference>
<sequence>MTDRFSVTVNGLKAFGEIIPNEKLVRKIIDSLPKSWQSKKIAIIKAKDLKSLTLGELIGSLITHEMMIQDEVDHKKKDDTKKETEKKKKISHYIIPLIEEDVTIDDVESDETGNDFATTNTTDVEAIKTKTLVDVYERSNFIFVEPNSFSEASKSTFLNGELEDDICVSQPEGFVVVGKEHQVYKEEATLYIKKSENVDLLVVSLYVDDLLVMRSNVEVVSTFKLSMQEEFEMSNLDLMSYFLGMKINQNEASLFISHKKNILDVLRKFKLESCKGVDSSLPLNLKLSKNNGEKLKDTSIFGRLVGSSLYSTATWPDLVFLATLLSRFMSSQTDVHLGVSKRVLRTKHINVKFHAIREAEKNVQITLDLFFRNAVNVTWEELEGFYIAYSNYELEEKLFFHGVANVVGAFVGKTYAQKGCARTAIEYAA</sequence>
<dbReference type="AlphaFoldDB" id="A0A6A3BRK0"/>
<keyword evidence="3" id="KW-1185">Reference proteome</keyword>
<evidence type="ECO:0000313" key="2">
    <source>
        <dbReference type="EMBL" id="KAE8719550.1"/>
    </source>
</evidence>
<dbReference type="InterPro" id="IPR013103">
    <property type="entry name" value="RVT_2"/>
</dbReference>
<gene>
    <name evidence="2" type="ORF">F3Y22_tig00109945pilonHSYRG00059</name>
</gene>
<dbReference type="Proteomes" id="UP000436088">
    <property type="component" value="Unassembled WGS sequence"/>
</dbReference>
<feature type="domain" description="Reverse transcriptase Ty1/copia-type" evidence="1">
    <location>
        <begin position="188"/>
        <end position="277"/>
    </location>
</feature>
<comment type="caution">
    <text evidence="2">The sequence shown here is derived from an EMBL/GenBank/DDBJ whole genome shotgun (WGS) entry which is preliminary data.</text>
</comment>
<evidence type="ECO:0000259" key="1">
    <source>
        <dbReference type="Pfam" id="PF07727"/>
    </source>
</evidence>